<evidence type="ECO:0000256" key="2">
    <source>
        <dbReference type="ARBA" id="ARBA00022475"/>
    </source>
</evidence>
<gene>
    <name evidence="9" type="ordered locus">Cphy_1925</name>
</gene>
<dbReference type="STRING" id="357809.Cphy_1925"/>
<dbReference type="KEGG" id="cpy:Cphy_1925"/>
<dbReference type="PANTHER" id="PTHR35806:SF1">
    <property type="entry name" value="OXALOACETATE DECARBOXYLASE BETA CHAIN 2"/>
    <property type="match status" value="1"/>
</dbReference>
<dbReference type="EC" id="4.1.1.70" evidence="9"/>
<keyword evidence="5 8" id="KW-1133">Transmembrane helix</keyword>
<feature type="transmembrane region" description="Helical" evidence="8">
    <location>
        <begin position="73"/>
        <end position="97"/>
    </location>
</feature>
<name>A9KHK9_LACP7</name>
<feature type="transmembrane region" description="Helical" evidence="8">
    <location>
        <begin position="37"/>
        <end position="61"/>
    </location>
</feature>
<accession>A9KHK9</accession>
<dbReference type="RefSeq" id="WP_012199948.1">
    <property type="nucleotide sequence ID" value="NC_010001.1"/>
</dbReference>
<feature type="transmembrane region" description="Helical" evidence="8">
    <location>
        <begin position="12"/>
        <end position="30"/>
    </location>
</feature>
<dbReference type="GO" id="GO:0005886">
    <property type="term" value="C:plasma membrane"/>
    <property type="evidence" value="ECO:0007669"/>
    <property type="project" value="UniProtKB-SubCell"/>
</dbReference>
<keyword evidence="7" id="KW-0915">Sodium</keyword>
<feature type="transmembrane region" description="Helical" evidence="8">
    <location>
        <begin position="109"/>
        <end position="129"/>
    </location>
</feature>
<evidence type="ECO:0000313" key="10">
    <source>
        <dbReference type="Proteomes" id="UP000000370"/>
    </source>
</evidence>
<dbReference type="PANTHER" id="PTHR35806">
    <property type="entry name" value="OXALOACETATE DECARBOXYLASE BETA CHAIN 2"/>
    <property type="match status" value="1"/>
</dbReference>
<evidence type="ECO:0000256" key="5">
    <source>
        <dbReference type="ARBA" id="ARBA00022989"/>
    </source>
</evidence>
<sequence length="380" mass="40558">MESLLFRITTLGWGPVIMYLIGGILIYLAICKDYEPALLLPMGFGAILINLPLSGVINQTYEGIGNVNGIIEWMFHVGIETSEVLPILLFIGIGAMIDFGPLLSNPKMFLFGGAAQFGIFLTMTLAAILAPVFGFNLNDCASIGIIGAADGPTSILVSQVLKSQYIGAIAVAAYSYMALVPIVQPFAIKLVTTKKERMIRMPYNPATISKRTRILFPIIVTVIAGFIAPMSVSLVGFLMFGNLLRECGVLNSLSDTAQNVLANLITLLLGITISFSMKADAFVNAQTAIIMGLGLFAFVFDTIGGVLFAKFLNLFLKNKINPMVGGAGISAFPMSARVIQKMGLKEDPSNHLLMHAVGANVAGQIGSVLAGGIILEFFLH</sequence>
<dbReference type="PIRSF" id="PIRSF015658">
    <property type="entry name" value="MmdB_OadB"/>
    <property type="match status" value="1"/>
</dbReference>
<dbReference type="NCBIfam" id="TIGR01109">
    <property type="entry name" value="Na_pump_decarbB"/>
    <property type="match status" value="1"/>
</dbReference>
<evidence type="ECO:0000256" key="6">
    <source>
        <dbReference type="ARBA" id="ARBA00023136"/>
    </source>
</evidence>
<reference evidence="10" key="1">
    <citation type="submission" date="2007-11" db="EMBL/GenBank/DDBJ databases">
        <title>Complete genome sequence of Clostridium phytofermentans ISDg.</title>
        <authorList>
            <person name="Leschine S.B."/>
            <person name="Warnick T.A."/>
            <person name="Blanchard J.L."/>
            <person name="Schnell D.J."/>
            <person name="Petit E.L."/>
            <person name="LaTouf W.G."/>
            <person name="Copeland A."/>
            <person name="Lucas S."/>
            <person name="Lapidus A."/>
            <person name="Barry K."/>
            <person name="Glavina del Rio T."/>
            <person name="Dalin E."/>
            <person name="Tice H."/>
            <person name="Pitluck S."/>
            <person name="Kiss H."/>
            <person name="Brettin T."/>
            <person name="Bruce D."/>
            <person name="Detter J.C."/>
            <person name="Han C."/>
            <person name="Kuske C."/>
            <person name="Schmutz J."/>
            <person name="Larimer F."/>
            <person name="Land M."/>
            <person name="Hauser L."/>
            <person name="Kyrpides N."/>
            <person name="Kim E.A."/>
            <person name="Richardson P."/>
        </authorList>
    </citation>
    <scope>NUCLEOTIDE SEQUENCE [LARGE SCALE GENOMIC DNA]</scope>
    <source>
        <strain evidence="10">ATCC 700394 / DSM 18823 / ISDg</strain>
    </source>
</reference>
<dbReference type="Proteomes" id="UP000000370">
    <property type="component" value="Chromosome"/>
</dbReference>
<feature type="transmembrane region" description="Helical" evidence="8">
    <location>
        <begin position="352"/>
        <end position="379"/>
    </location>
</feature>
<proteinExistence type="predicted"/>
<keyword evidence="7" id="KW-0739">Sodium transport</keyword>
<feature type="transmembrane region" description="Helical" evidence="8">
    <location>
        <begin position="289"/>
        <end position="308"/>
    </location>
</feature>
<keyword evidence="7" id="KW-0813">Transport</keyword>
<keyword evidence="9" id="KW-0456">Lyase</keyword>
<dbReference type="GO" id="GO:0006814">
    <property type="term" value="P:sodium ion transport"/>
    <property type="evidence" value="ECO:0007669"/>
    <property type="project" value="UniProtKB-UniRule"/>
</dbReference>
<keyword evidence="3 8" id="KW-0812">Transmembrane</keyword>
<feature type="transmembrane region" description="Helical" evidence="8">
    <location>
        <begin position="214"/>
        <end position="240"/>
    </location>
</feature>
<dbReference type="EMBL" id="CP000885">
    <property type="protein sequence ID" value="ABX42294.1"/>
    <property type="molecule type" value="Genomic_DNA"/>
</dbReference>
<dbReference type="HOGENOM" id="CLU_036168_0_0_9"/>
<comment type="subcellular location">
    <subcellularLocation>
        <location evidence="1">Cell membrane</location>
        <topology evidence="1">Multi-pass membrane protein</topology>
    </subcellularLocation>
</comment>
<keyword evidence="6 7" id="KW-0472">Membrane</keyword>
<evidence type="ECO:0000256" key="4">
    <source>
        <dbReference type="ARBA" id="ARBA00022967"/>
    </source>
</evidence>
<feature type="transmembrane region" description="Helical" evidence="8">
    <location>
        <begin position="165"/>
        <end position="193"/>
    </location>
</feature>
<keyword evidence="7" id="KW-0406">Ion transport</keyword>
<dbReference type="eggNOG" id="COG1883">
    <property type="taxonomic scope" value="Bacteria"/>
</dbReference>
<evidence type="ECO:0000256" key="8">
    <source>
        <dbReference type="SAM" id="Phobius"/>
    </source>
</evidence>
<organism evidence="9 10">
    <name type="scientific">Lachnoclostridium phytofermentans (strain ATCC 700394 / DSM 18823 / ISDg)</name>
    <name type="common">Clostridium phytofermentans</name>
    <dbReference type="NCBI Taxonomy" id="357809"/>
    <lineage>
        <taxon>Bacteria</taxon>
        <taxon>Bacillati</taxon>
        <taxon>Bacillota</taxon>
        <taxon>Clostridia</taxon>
        <taxon>Lachnospirales</taxon>
        <taxon>Lachnospiraceae</taxon>
    </lineage>
</organism>
<feature type="transmembrane region" description="Helical" evidence="8">
    <location>
        <begin position="260"/>
        <end position="277"/>
    </location>
</feature>
<dbReference type="OrthoDB" id="9783838at2"/>
<evidence type="ECO:0000256" key="7">
    <source>
        <dbReference type="PIRNR" id="PIRNR015658"/>
    </source>
</evidence>
<evidence type="ECO:0000256" key="3">
    <source>
        <dbReference type="ARBA" id="ARBA00022692"/>
    </source>
</evidence>
<keyword evidence="2 7" id="KW-1003">Cell membrane</keyword>
<keyword evidence="10" id="KW-1185">Reference proteome</keyword>
<protein>
    <submittedName>
        <fullName evidence="9">Sodium ion-translocating decarboxylase, beta subunit</fullName>
        <ecNumber evidence="9">4.1.1.70</ecNumber>
    </submittedName>
</protein>
<evidence type="ECO:0000313" key="9">
    <source>
        <dbReference type="EMBL" id="ABX42294.1"/>
    </source>
</evidence>
<dbReference type="GO" id="GO:0016829">
    <property type="term" value="F:lyase activity"/>
    <property type="evidence" value="ECO:0007669"/>
    <property type="project" value="UniProtKB-KW"/>
</dbReference>
<evidence type="ECO:0000256" key="1">
    <source>
        <dbReference type="ARBA" id="ARBA00004651"/>
    </source>
</evidence>
<dbReference type="Pfam" id="PF03977">
    <property type="entry name" value="OAD_beta"/>
    <property type="match status" value="1"/>
</dbReference>
<dbReference type="AlphaFoldDB" id="A9KHK9"/>
<keyword evidence="4" id="KW-1278">Translocase</keyword>
<dbReference type="InterPro" id="IPR005661">
    <property type="entry name" value="OadB_MmdB"/>
</dbReference>